<evidence type="ECO:0000313" key="4">
    <source>
        <dbReference type="Proteomes" id="UP000483820"/>
    </source>
</evidence>
<keyword evidence="1" id="KW-0472">Membrane</keyword>
<keyword evidence="1" id="KW-0812">Transmembrane</keyword>
<dbReference type="CTD" id="78776252"/>
<evidence type="ECO:0000256" key="1">
    <source>
        <dbReference type="SAM" id="Phobius"/>
    </source>
</evidence>
<name>A0A6A5GWT3_CAERE</name>
<feature type="transmembrane region" description="Helical" evidence="1">
    <location>
        <begin position="102"/>
        <end position="124"/>
    </location>
</feature>
<sequence length="206" mass="24045">MRSFSLFAFSVLFQFALPNTFYEDPFAQPDVNVLFNWTWFQAIPALIFYALFLRNGLRVVDEELTAEKSTRIRWHMTGVVCFAVLHSILYVVLVYNVDAVSVTYRLITLLSLLASSVLWGLLMVDYMAIFTEYDIWFFPMALCTLISCLCMTMIVPKSFHPLFYTLICNCFFGIYELVLMWRYGLKKYTLSEDVSLMELVCLIYCV</sequence>
<evidence type="ECO:0000256" key="2">
    <source>
        <dbReference type="SAM" id="SignalP"/>
    </source>
</evidence>
<feature type="transmembrane region" description="Helical" evidence="1">
    <location>
        <begin position="34"/>
        <end position="53"/>
    </location>
</feature>
<evidence type="ECO:0000313" key="3">
    <source>
        <dbReference type="EMBL" id="KAF1759637.1"/>
    </source>
</evidence>
<dbReference type="KEGG" id="crq:GCK72_016104"/>
<dbReference type="EMBL" id="WUAV01000004">
    <property type="protein sequence ID" value="KAF1759637.1"/>
    <property type="molecule type" value="Genomic_DNA"/>
</dbReference>
<feature type="chain" id="PRO_5025483691" evidence="2">
    <location>
        <begin position="19"/>
        <end position="206"/>
    </location>
</feature>
<feature type="transmembrane region" description="Helical" evidence="1">
    <location>
        <begin position="74"/>
        <end position="96"/>
    </location>
</feature>
<protein>
    <submittedName>
        <fullName evidence="3">Uncharacterized protein</fullName>
    </submittedName>
</protein>
<comment type="caution">
    <text evidence="3">The sequence shown here is derived from an EMBL/GenBank/DDBJ whole genome shotgun (WGS) entry which is preliminary data.</text>
</comment>
<dbReference type="RefSeq" id="XP_053586096.1">
    <property type="nucleotide sequence ID" value="XM_053731324.1"/>
</dbReference>
<keyword evidence="2" id="KW-0732">Signal</keyword>
<feature type="signal peptide" evidence="2">
    <location>
        <begin position="1"/>
        <end position="18"/>
    </location>
</feature>
<gene>
    <name evidence="3" type="ORF">GCK72_016104</name>
</gene>
<proteinExistence type="predicted"/>
<accession>A0A6A5GWT3</accession>
<feature type="transmembrane region" description="Helical" evidence="1">
    <location>
        <begin position="136"/>
        <end position="155"/>
    </location>
</feature>
<organism evidence="3 4">
    <name type="scientific">Caenorhabditis remanei</name>
    <name type="common">Caenorhabditis vulgaris</name>
    <dbReference type="NCBI Taxonomy" id="31234"/>
    <lineage>
        <taxon>Eukaryota</taxon>
        <taxon>Metazoa</taxon>
        <taxon>Ecdysozoa</taxon>
        <taxon>Nematoda</taxon>
        <taxon>Chromadorea</taxon>
        <taxon>Rhabditida</taxon>
        <taxon>Rhabditina</taxon>
        <taxon>Rhabditomorpha</taxon>
        <taxon>Rhabditoidea</taxon>
        <taxon>Rhabditidae</taxon>
        <taxon>Peloderinae</taxon>
        <taxon>Caenorhabditis</taxon>
    </lineage>
</organism>
<feature type="transmembrane region" description="Helical" evidence="1">
    <location>
        <begin position="161"/>
        <end position="181"/>
    </location>
</feature>
<dbReference type="GeneID" id="78776252"/>
<reference evidence="3 4" key="1">
    <citation type="submission" date="2019-12" db="EMBL/GenBank/DDBJ databases">
        <title>Chromosome-level assembly of the Caenorhabditis remanei genome.</title>
        <authorList>
            <person name="Teterina A.A."/>
            <person name="Willis J.H."/>
            <person name="Phillips P.C."/>
        </authorList>
    </citation>
    <scope>NUCLEOTIDE SEQUENCE [LARGE SCALE GENOMIC DNA]</scope>
    <source>
        <strain evidence="3 4">PX506</strain>
        <tissue evidence="3">Whole organism</tissue>
    </source>
</reference>
<keyword evidence="1" id="KW-1133">Transmembrane helix</keyword>
<dbReference type="AlphaFoldDB" id="A0A6A5GWT3"/>
<dbReference type="Proteomes" id="UP000483820">
    <property type="component" value="Chromosome IV"/>
</dbReference>